<evidence type="ECO:0000256" key="3">
    <source>
        <dbReference type="PROSITE-ProRule" id="PRU01091"/>
    </source>
</evidence>
<dbReference type="Gene3D" id="3.40.50.2300">
    <property type="match status" value="1"/>
</dbReference>
<feature type="DNA-binding region" description="OmpR/PhoB-type" evidence="3">
    <location>
        <begin position="124"/>
        <end position="219"/>
    </location>
</feature>
<dbReference type="SUPFAM" id="SSF52172">
    <property type="entry name" value="CheY-like"/>
    <property type="match status" value="1"/>
</dbReference>
<keyword evidence="8" id="KW-1185">Reference proteome</keyword>
<feature type="region of interest" description="Disordered" evidence="4">
    <location>
        <begin position="221"/>
        <end position="257"/>
    </location>
</feature>
<keyword evidence="1 3" id="KW-0238">DNA-binding</keyword>
<dbReference type="SMART" id="SM00862">
    <property type="entry name" value="Trans_reg_C"/>
    <property type="match status" value="1"/>
</dbReference>
<dbReference type="InterPro" id="IPR001867">
    <property type="entry name" value="OmpR/PhoB-type_DNA-bd"/>
</dbReference>
<protein>
    <submittedName>
        <fullName evidence="7">Response regulator transcription factor</fullName>
    </submittedName>
</protein>
<dbReference type="PROSITE" id="PS51755">
    <property type="entry name" value="OMPR_PHOB"/>
    <property type="match status" value="1"/>
</dbReference>
<dbReference type="EMBL" id="JBHTAJ010000005">
    <property type="protein sequence ID" value="MFC7178614.1"/>
    <property type="molecule type" value="Genomic_DNA"/>
</dbReference>
<proteinExistence type="predicted"/>
<evidence type="ECO:0000256" key="2">
    <source>
        <dbReference type="PROSITE-ProRule" id="PRU00169"/>
    </source>
</evidence>
<evidence type="ECO:0000313" key="8">
    <source>
        <dbReference type="Proteomes" id="UP001596435"/>
    </source>
</evidence>
<evidence type="ECO:0000259" key="6">
    <source>
        <dbReference type="PROSITE" id="PS51755"/>
    </source>
</evidence>
<dbReference type="CDD" id="cd00383">
    <property type="entry name" value="trans_reg_C"/>
    <property type="match status" value="1"/>
</dbReference>
<organism evidence="7 8">
    <name type="scientific">Kitasatospora paranensis</name>
    <dbReference type="NCBI Taxonomy" id="258053"/>
    <lineage>
        <taxon>Bacteria</taxon>
        <taxon>Bacillati</taxon>
        <taxon>Actinomycetota</taxon>
        <taxon>Actinomycetes</taxon>
        <taxon>Kitasatosporales</taxon>
        <taxon>Streptomycetaceae</taxon>
        <taxon>Kitasatospora</taxon>
    </lineage>
</organism>
<feature type="modified residue" description="4-aspartylphosphate" evidence="2">
    <location>
        <position position="51"/>
    </location>
</feature>
<dbReference type="InterPro" id="IPR011006">
    <property type="entry name" value="CheY-like_superfamily"/>
</dbReference>
<dbReference type="Pfam" id="PF00072">
    <property type="entry name" value="Response_reg"/>
    <property type="match status" value="1"/>
</dbReference>
<sequence length="257" mass="27963">MRILVVEDEPDLRAVVVAGLRAAGFSVDEAADWAAADELCDVNTYLCVVLDRVLPDGDALERLQERRRRGWAAPVLFLTALDSLDDRIAGLEGGADDYLPKPFALPELVLRVRSLARRADHRLPVFLRFADLELDLARHEVRRAGVLLSLTPKERAVLHALLARADQVVTKGELFDQCWDEMAEPSSNVVEAVVAGLRRKLGPPPLVHTVWGRGFRLGHPAATGPAVADPPRATRGRARGADGSARTGSNGRPGTTR</sequence>
<feature type="domain" description="Response regulatory" evidence="5">
    <location>
        <begin position="2"/>
        <end position="116"/>
    </location>
</feature>
<feature type="domain" description="OmpR/PhoB-type" evidence="6">
    <location>
        <begin position="124"/>
        <end position="219"/>
    </location>
</feature>
<accession>A0ABW2FMW3</accession>
<evidence type="ECO:0000259" key="5">
    <source>
        <dbReference type="PROSITE" id="PS50110"/>
    </source>
</evidence>
<keyword evidence="2" id="KW-0597">Phosphoprotein</keyword>
<gene>
    <name evidence="7" type="ORF">ACFQMG_03430</name>
</gene>
<evidence type="ECO:0000256" key="1">
    <source>
        <dbReference type="ARBA" id="ARBA00023125"/>
    </source>
</evidence>
<dbReference type="RefSeq" id="WP_345709332.1">
    <property type="nucleotide sequence ID" value="NZ_BAABKV010000001.1"/>
</dbReference>
<dbReference type="Gene3D" id="6.10.250.690">
    <property type="match status" value="1"/>
</dbReference>
<evidence type="ECO:0000256" key="4">
    <source>
        <dbReference type="SAM" id="MobiDB-lite"/>
    </source>
</evidence>
<dbReference type="Pfam" id="PF00486">
    <property type="entry name" value="Trans_reg_C"/>
    <property type="match status" value="1"/>
</dbReference>
<dbReference type="SMART" id="SM00448">
    <property type="entry name" value="REC"/>
    <property type="match status" value="1"/>
</dbReference>
<dbReference type="InterPro" id="IPR001789">
    <property type="entry name" value="Sig_transdc_resp-reg_receiver"/>
</dbReference>
<reference evidence="8" key="1">
    <citation type="journal article" date="2019" name="Int. J. Syst. Evol. Microbiol.">
        <title>The Global Catalogue of Microorganisms (GCM) 10K type strain sequencing project: providing services to taxonomists for standard genome sequencing and annotation.</title>
        <authorList>
            <consortium name="The Broad Institute Genomics Platform"/>
            <consortium name="The Broad Institute Genome Sequencing Center for Infectious Disease"/>
            <person name="Wu L."/>
            <person name="Ma J."/>
        </authorList>
    </citation>
    <scope>NUCLEOTIDE SEQUENCE [LARGE SCALE GENOMIC DNA]</scope>
    <source>
        <strain evidence="8">CGMCC 1.12859</strain>
    </source>
</reference>
<evidence type="ECO:0000313" key="7">
    <source>
        <dbReference type="EMBL" id="MFC7178614.1"/>
    </source>
</evidence>
<dbReference type="InterPro" id="IPR036388">
    <property type="entry name" value="WH-like_DNA-bd_sf"/>
</dbReference>
<name>A0ABW2FMW3_9ACTN</name>
<dbReference type="InterPro" id="IPR039420">
    <property type="entry name" value="WalR-like"/>
</dbReference>
<dbReference type="PANTHER" id="PTHR48111">
    <property type="entry name" value="REGULATOR OF RPOS"/>
    <property type="match status" value="1"/>
</dbReference>
<dbReference type="PROSITE" id="PS50110">
    <property type="entry name" value="RESPONSE_REGULATORY"/>
    <property type="match status" value="1"/>
</dbReference>
<dbReference type="PANTHER" id="PTHR48111:SF36">
    <property type="entry name" value="TRANSCRIPTIONAL REGULATORY PROTEIN CUTR"/>
    <property type="match status" value="1"/>
</dbReference>
<dbReference type="Proteomes" id="UP001596435">
    <property type="component" value="Unassembled WGS sequence"/>
</dbReference>
<comment type="caution">
    <text evidence="7">The sequence shown here is derived from an EMBL/GenBank/DDBJ whole genome shotgun (WGS) entry which is preliminary data.</text>
</comment>
<dbReference type="Gene3D" id="1.10.10.10">
    <property type="entry name" value="Winged helix-like DNA-binding domain superfamily/Winged helix DNA-binding domain"/>
    <property type="match status" value="1"/>
</dbReference>